<dbReference type="CDD" id="cd05379">
    <property type="entry name" value="CAP_bacterial"/>
    <property type="match status" value="1"/>
</dbReference>
<feature type="compositionally biased region" description="Pro residues" evidence="1">
    <location>
        <begin position="416"/>
        <end position="476"/>
    </location>
</feature>
<evidence type="ECO:0000256" key="1">
    <source>
        <dbReference type="SAM" id="MobiDB-lite"/>
    </source>
</evidence>
<dbReference type="EMBL" id="CP098611">
    <property type="protein sequence ID" value="USR90773.1"/>
    <property type="molecule type" value="Genomic_DNA"/>
</dbReference>
<dbReference type="PANTHER" id="PTHR31157:SF1">
    <property type="entry name" value="SCP DOMAIN-CONTAINING PROTEIN"/>
    <property type="match status" value="1"/>
</dbReference>
<dbReference type="InterPro" id="IPR011049">
    <property type="entry name" value="Serralysin-like_metalloprot_C"/>
</dbReference>
<dbReference type="PRINTS" id="PR00313">
    <property type="entry name" value="CABNDNGRPT"/>
</dbReference>
<name>A0ABY5APD4_9CYAN</name>
<dbReference type="PANTHER" id="PTHR31157">
    <property type="entry name" value="SCP DOMAIN-CONTAINING PROTEIN"/>
    <property type="match status" value="1"/>
</dbReference>
<gene>
    <name evidence="3" type="ORF">NEA10_18435</name>
</gene>
<dbReference type="SUPFAM" id="SSF51120">
    <property type="entry name" value="beta-Roll"/>
    <property type="match status" value="1"/>
</dbReference>
<evidence type="ECO:0000313" key="3">
    <source>
        <dbReference type="EMBL" id="USR90773.1"/>
    </source>
</evidence>
<feature type="domain" description="SCP" evidence="2">
    <location>
        <begin position="242"/>
        <end position="362"/>
    </location>
</feature>
<feature type="region of interest" description="Disordered" evidence="1">
    <location>
        <begin position="368"/>
        <end position="521"/>
    </location>
</feature>
<dbReference type="RefSeq" id="WP_252662797.1">
    <property type="nucleotide sequence ID" value="NZ_CP098611.1"/>
</dbReference>
<dbReference type="SUPFAM" id="SSF55797">
    <property type="entry name" value="PR-1-like"/>
    <property type="match status" value="1"/>
</dbReference>
<evidence type="ECO:0000259" key="2">
    <source>
        <dbReference type="Pfam" id="PF00188"/>
    </source>
</evidence>
<proteinExistence type="predicted"/>
<reference evidence="3" key="1">
    <citation type="submission" date="2022-06" db="EMBL/GenBank/DDBJ databases">
        <title>Genome sequence of Phormidium yuhuli AB48 isolated from an industrial photobioreactor environment.</title>
        <authorList>
            <person name="Qiu Y."/>
            <person name="Noonan A.J.C."/>
            <person name="Dofher K."/>
            <person name="Koch M."/>
            <person name="Kieft B."/>
            <person name="Lin X."/>
            <person name="Ziels R.M."/>
            <person name="Hallam S.J."/>
        </authorList>
    </citation>
    <scope>NUCLEOTIDE SEQUENCE</scope>
    <source>
        <strain evidence="3">AB48</strain>
    </source>
</reference>
<dbReference type="Gene3D" id="2.150.10.10">
    <property type="entry name" value="Serralysin-like metalloprotease, C-terminal"/>
    <property type="match status" value="2"/>
</dbReference>
<dbReference type="Proteomes" id="UP001056708">
    <property type="component" value="Chromosome"/>
</dbReference>
<dbReference type="Gene3D" id="3.40.33.10">
    <property type="entry name" value="CAP"/>
    <property type="match status" value="1"/>
</dbReference>
<feature type="compositionally biased region" description="Pro residues" evidence="1">
    <location>
        <begin position="385"/>
        <end position="406"/>
    </location>
</feature>
<organism evidence="3 4">
    <name type="scientific">Phormidium yuhuli AB48</name>
    <dbReference type="NCBI Taxonomy" id="2940671"/>
    <lineage>
        <taxon>Bacteria</taxon>
        <taxon>Bacillati</taxon>
        <taxon>Cyanobacteriota</taxon>
        <taxon>Cyanophyceae</taxon>
        <taxon>Oscillatoriophycideae</taxon>
        <taxon>Oscillatoriales</taxon>
        <taxon>Oscillatoriaceae</taxon>
        <taxon>Phormidium</taxon>
        <taxon>Phormidium yuhuli</taxon>
    </lineage>
</organism>
<dbReference type="InterPro" id="IPR035940">
    <property type="entry name" value="CAP_sf"/>
</dbReference>
<dbReference type="Pfam" id="PF00353">
    <property type="entry name" value="HemolysinCabind"/>
    <property type="match status" value="2"/>
</dbReference>
<dbReference type="PRINTS" id="PR01217">
    <property type="entry name" value="PRICHEXTENSN"/>
</dbReference>
<dbReference type="Pfam" id="PF00188">
    <property type="entry name" value="CAP"/>
    <property type="match status" value="1"/>
</dbReference>
<protein>
    <submittedName>
        <fullName evidence="3">CAP domain-containing protein</fullName>
    </submittedName>
</protein>
<dbReference type="InterPro" id="IPR001343">
    <property type="entry name" value="Hemolysn_Ca-bd"/>
</dbReference>
<accession>A0ABY5APD4</accession>
<feature type="compositionally biased region" description="Low complexity" evidence="1">
    <location>
        <begin position="496"/>
        <end position="505"/>
    </location>
</feature>
<sequence length="521" mass="54302">MVLNIVTDGGFDFGIATEGNDVVIMAQLPADQLNQLRSSPFTDAIALLGGNDYFENDDTGRIVFGNTGNDTIFGGAGNDTIAGGRDDDYIDGRGGNNILFGNIGNDTVIGGSGNDTMFGGQGNDVLIGGPGNDVLSGDRGFDTLTGGGGANQFFLQASSANRDVITDFQPGVDKLRLPDGVSNLQLRRSGNNTEIVRNGEAIATLNGVDPSSLTRNDFIGQIGDISNLASDGPNPNFERQVLELVNRERAKEGLQPLVWEPLLAQAARTHSTNMALQDFRGHTGADGSRFTDRIRATGFSITGASAENIHTGPTTPQAAVAGWMNSPPHRDSILNPEFTQLGVGHYFLENDTGNENWNHYWTKKFHAGQRSIQPPDEFRAQPPVEELPPLPPPPNQPGTPPLPDPPQQGELERPIVEPPGDPMPPGPPGPGVIPAPPPPTPTPPQPPGSQQPTMPTPGATPAPPPPTPTPPQPPGSQQPTMPTPGATPGSPPGTPPTLGGSVNPVAPVPGAAPPGMTPPVP</sequence>
<dbReference type="InterPro" id="IPR014044">
    <property type="entry name" value="CAP_dom"/>
</dbReference>
<keyword evidence="4" id="KW-1185">Reference proteome</keyword>
<evidence type="ECO:0000313" key="4">
    <source>
        <dbReference type="Proteomes" id="UP001056708"/>
    </source>
</evidence>
<feature type="compositionally biased region" description="Low complexity" evidence="1">
    <location>
        <begin position="477"/>
        <end position="488"/>
    </location>
</feature>
<feature type="compositionally biased region" description="Pro residues" evidence="1">
    <location>
        <begin position="506"/>
        <end position="521"/>
    </location>
</feature>